<organism evidence="2 3">
    <name type="scientific">Rhamnusium bicolor</name>
    <dbReference type="NCBI Taxonomy" id="1586634"/>
    <lineage>
        <taxon>Eukaryota</taxon>
        <taxon>Metazoa</taxon>
        <taxon>Ecdysozoa</taxon>
        <taxon>Arthropoda</taxon>
        <taxon>Hexapoda</taxon>
        <taxon>Insecta</taxon>
        <taxon>Pterygota</taxon>
        <taxon>Neoptera</taxon>
        <taxon>Endopterygota</taxon>
        <taxon>Coleoptera</taxon>
        <taxon>Polyphaga</taxon>
        <taxon>Cucujiformia</taxon>
        <taxon>Chrysomeloidea</taxon>
        <taxon>Cerambycidae</taxon>
        <taxon>Lepturinae</taxon>
        <taxon>Rhagiini</taxon>
        <taxon>Rhamnusium</taxon>
    </lineage>
</organism>
<evidence type="ECO:0000313" key="3">
    <source>
        <dbReference type="Proteomes" id="UP001162156"/>
    </source>
</evidence>
<protein>
    <recommendedName>
        <fullName evidence="1">BTB domain-containing protein</fullName>
    </recommendedName>
</protein>
<dbReference type="CDD" id="cd18300">
    <property type="entry name" value="BTB2_POZ_RhoBTB"/>
    <property type="match status" value="1"/>
</dbReference>
<comment type="caution">
    <text evidence="2">The sequence shown here is derived from an EMBL/GenBank/DDBJ whole genome shotgun (WGS) entry which is preliminary data.</text>
</comment>
<dbReference type="AlphaFoldDB" id="A0AAV8WMM2"/>
<accession>A0AAV8WMM2</accession>
<dbReference type="Gene3D" id="3.30.710.10">
    <property type="entry name" value="Potassium Channel Kv1.1, Chain A"/>
    <property type="match status" value="2"/>
</dbReference>
<dbReference type="EMBL" id="JANEYF010005497">
    <property type="protein sequence ID" value="KAJ8928030.1"/>
    <property type="molecule type" value="Genomic_DNA"/>
</dbReference>
<keyword evidence="3" id="KW-1185">Reference proteome</keyword>
<evidence type="ECO:0000259" key="1">
    <source>
        <dbReference type="PROSITE" id="PS50097"/>
    </source>
</evidence>
<evidence type="ECO:0000313" key="2">
    <source>
        <dbReference type="EMBL" id="KAJ8928030.1"/>
    </source>
</evidence>
<dbReference type="InterPro" id="IPR027417">
    <property type="entry name" value="P-loop_NTPase"/>
</dbReference>
<name>A0AAV8WMM2_9CUCU</name>
<dbReference type="Proteomes" id="UP001162156">
    <property type="component" value="Unassembled WGS sequence"/>
</dbReference>
<feature type="domain" description="BTB" evidence="1">
    <location>
        <begin position="105"/>
        <end position="231"/>
    </location>
</feature>
<dbReference type="Pfam" id="PF00651">
    <property type="entry name" value="BTB"/>
    <property type="match status" value="2"/>
</dbReference>
<reference evidence="2" key="1">
    <citation type="journal article" date="2023" name="Insect Mol. Biol.">
        <title>Genome sequencing provides insights into the evolution of gene families encoding plant cell wall-degrading enzymes in longhorned beetles.</title>
        <authorList>
            <person name="Shin N.R."/>
            <person name="Okamura Y."/>
            <person name="Kirsch R."/>
            <person name="Pauchet Y."/>
        </authorList>
    </citation>
    <scope>NUCLEOTIDE SEQUENCE</scope>
    <source>
        <strain evidence="2">RBIC_L_NR</strain>
    </source>
</reference>
<dbReference type="InterPro" id="IPR011333">
    <property type="entry name" value="SKP1/BTB/POZ_sf"/>
</dbReference>
<dbReference type="PROSITE" id="PS50097">
    <property type="entry name" value="BTB"/>
    <property type="match status" value="2"/>
</dbReference>
<gene>
    <name evidence="2" type="ORF">NQ314_019441</name>
</gene>
<dbReference type="SMART" id="SM00225">
    <property type="entry name" value="BTB"/>
    <property type="match status" value="2"/>
</dbReference>
<feature type="domain" description="BTB" evidence="1">
    <location>
        <begin position="283"/>
        <end position="350"/>
    </location>
</feature>
<proteinExistence type="predicted"/>
<dbReference type="PANTHER" id="PTHR24413">
    <property type="entry name" value="SPECKLE-TYPE POZ PROTEIN"/>
    <property type="match status" value="1"/>
</dbReference>
<dbReference type="InterPro" id="IPR000210">
    <property type="entry name" value="BTB/POZ_dom"/>
</dbReference>
<dbReference type="SUPFAM" id="SSF54695">
    <property type="entry name" value="POZ domain"/>
    <property type="match status" value="2"/>
</dbReference>
<sequence length="419" mass="47231">MPDEARDVARELGLYYYETSVLTYYGVNEVFENAIRAALIARRAQRFLDDKFEKGAKATSAATFNVTPRYLAPFKPPPPLKPDIHISSSSYTEHMRHLWLSRAHTDIVLVVGSMGFPAHRFILAATSRAFCRLLTADLMARSTSDSSMVSSLGDFADETECLVRAEQKTCKRRASCQALPTARELDHPAFQCIRNVQPEGQTVVTLSKLVSPSAMQQCLQFAYTGTVDRSALNLRLPNFLELPQLLVLLTKHPFVAPDPPDENYDNFLKRRLQDICLDQGLFADVIFELDDGACAAHKSMLAARCDVMKAMFSGDFRESQAKVIEFPGVREYTFHKLLCFLYTDEVPAVSAVRCVNLLELANRLCLPRLVNLVERRVIEDLERLQPSEAIEQCLRLLEPVKVSIIIKCMPSYLVMNTLK</sequence>
<dbReference type="Gene3D" id="3.40.50.300">
    <property type="entry name" value="P-loop containing nucleotide triphosphate hydrolases"/>
    <property type="match status" value="1"/>
</dbReference>